<dbReference type="AlphaFoldDB" id="A0AAW6TX77"/>
<dbReference type="InterPro" id="IPR038071">
    <property type="entry name" value="UROD/MetE-like_sf"/>
</dbReference>
<gene>
    <name evidence="2" type="ORF">QJ522_09240</name>
</gene>
<dbReference type="EMBL" id="JASCXX010000009">
    <property type="protein sequence ID" value="MDI6449225.1"/>
    <property type="molecule type" value="Genomic_DNA"/>
</dbReference>
<protein>
    <submittedName>
        <fullName evidence="2">Uroporphyrinogen decarboxylase family protein</fullName>
    </submittedName>
</protein>
<dbReference type="PANTHER" id="PTHR47099">
    <property type="entry name" value="METHYLCOBAMIDE:COM METHYLTRANSFERASE MTBA"/>
    <property type="match status" value="1"/>
</dbReference>
<reference evidence="2" key="1">
    <citation type="submission" date="2023-05" db="EMBL/GenBank/DDBJ databases">
        <title>Anaerotaeda fermentans gen. nov., sp. nov., a novel anaerobic planctomycete of the new family within the order Sedimentisphaerales isolated from Taman Peninsula, Russia.</title>
        <authorList>
            <person name="Khomyakova M.A."/>
            <person name="Merkel A.Y."/>
            <person name="Slobodkin A.I."/>
        </authorList>
    </citation>
    <scope>NUCLEOTIDE SEQUENCE</scope>
    <source>
        <strain evidence="2">M17dextr</strain>
    </source>
</reference>
<dbReference type="Proteomes" id="UP001431776">
    <property type="component" value="Unassembled WGS sequence"/>
</dbReference>
<feature type="domain" description="Uroporphyrinogen decarboxylase (URO-D)" evidence="1">
    <location>
        <begin position="227"/>
        <end position="424"/>
    </location>
</feature>
<keyword evidence="3" id="KW-1185">Reference proteome</keyword>
<evidence type="ECO:0000259" key="1">
    <source>
        <dbReference type="Pfam" id="PF01208"/>
    </source>
</evidence>
<name>A0AAW6TX77_9BACT</name>
<dbReference type="GO" id="GO:0006779">
    <property type="term" value="P:porphyrin-containing compound biosynthetic process"/>
    <property type="evidence" value="ECO:0007669"/>
    <property type="project" value="InterPro"/>
</dbReference>
<sequence length="428" mass="47468">MGTDSSSPRLTSRQRVLAAINHQPADRAPVDLGGTPCSGAHVSVVARLRQALGLDKPGTPVKVVEPYQMLGEIGADLREALGIDVVELPKPKNMFGFENAGWKRWRTFDGTDVLVPAKFNTEPEPNGDILMYPQGDRSARPSARMPQGGFYFDSIIRQHPIDDAKLDPADNVEEFSPVSDEDLAFYEKHAKDLYDNTDLAIAAGFPGTAFGDIALVPAPWMKDPKGIRDIEEWYISTITRRNYIQQVFARQAEIALENLKRIHQAVGDRVHAVFMCGTDLASQNSLFCSPDAYRELYLPHAKKLNDWVHAHTKWKTLKHCCGGCEPLIDGLIDAGYDILNPVQTSAQGMDPATLVEKYGDRIVFWGGGVDTQQTLPFGTPDEVRAQVAERVKIFSRKHGFVFNTIHNIQCNTPTQNLLAMFAALGRRL</sequence>
<accession>A0AAW6TX77</accession>
<dbReference type="SUPFAM" id="SSF51726">
    <property type="entry name" value="UROD/MetE-like"/>
    <property type="match status" value="1"/>
</dbReference>
<dbReference type="InterPro" id="IPR052024">
    <property type="entry name" value="Methanogen_methyltrans"/>
</dbReference>
<evidence type="ECO:0000313" key="2">
    <source>
        <dbReference type="EMBL" id="MDI6449225.1"/>
    </source>
</evidence>
<dbReference type="InterPro" id="IPR000257">
    <property type="entry name" value="Uroporphyrinogen_deCOase"/>
</dbReference>
<dbReference type="RefSeq" id="WP_349244632.1">
    <property type="nucleotide sequence ID" value="NZ_JASCXX010000009.1"/>
</dbReference>
<evidence type="ECO:0000313" key="3">
    <source>
        <dbReference type="Proteomes" id="UP001431776"/>
    </source>
</evidence>
<dbReference type="GO" id="GO:0004853">
    <property type="term" value="F:uroporphyrinogen decarboxylase activity"/>
    <property type="evidence" value="ECO:0007669"/>
    <property type="project" value="InterPro"/>
</dbReference>
<organism evidence="2 3">
    <name type="scientific">Anaerobaca lacustris</name>
    <dbReference type="NCBI Taxonomy" id="3044600"/>
    <lineage>
        <taxon>Bacteria</taxon>
        <taxon>Pseudomonadati</taxon>
        <taxon>Planctomycetota</taxon>
        <taxon>Phycisphaerae</taxon>
        <taxon>Sedimentisphaerales</taxon>
        <taxon>Anaerobacaceae</taxon>
        <taxon>Anaerobaca</taxon>
    </lineage>
</organism>
<proteinExistence type="predicted"/>
<dbReference type="Pfam" id="PF01208">
    <property type="entry name" value="URO-D"/>
    <property type="match status" value="1"/>
</dbReference>
<comment type="caution">
    <text evidence="2">The sequence shown here is derived from an EMBL/GenBank/DDBJ whole genome shotgun (WGS) entry which is preliminary data.</text>
</comment>
<dbReference type="PANTHER" id="PTHR47099:SF1">
    <property type="entry name" value="METHYLCOBAMIDE:COM METHYLTRANSFERASE MTBA"/>
    <property type="match status" value="1"/>
</dbReference>
<dbReference type="Gene3D" id="3.20.20.210">
    <property type="match status" value="1"/>
</dbReference>